<sequence length="268" mass="30549">MVLFITGETSKKRSAIVVLKDVILALLIREVKTRFGAYRIGFIWALLEPIAHVLMFSVIFGARAREGFGGVETPIFIFTGIVPFLLFQNLFNRCKSAASANKGLFHYRYVKPFAAFIARIILEVMIFVFVACSLLALFWWAGYQVAIEDVLKCFVIILTLVVFASSLGVIAAFLTEFFPESDKVLGIIMKPMLFVSGVFYTLDMIPQQYHVYLIWNPILHAIELFRDAFIDGFESSYVSYPFVFMCAMTSLFIALRLYRSHWTRMVAS</sequence>
<feature type="transmembrane region" description="Helical" evidence="9">
    <location>
        <begin position="40"/>
        <end position="62"/>
    </location>
</feature>
<dbReference type="PRINTS" id="PR00164">
    <property type="entry name" value="ABC2TRNSPORT"/>
</dbReference>
<evidence type="ECO:0000256" key="6">
    <source>
        <dbReference type="ARBA" id="ARBA00022692"/>
    </source>
</evidence>
<dbReference type="GO" id="GO:0140359">
    <property type="term" value="F:ABC-type transporter activity"/>
    <property type="evidence" value="ECO:0007669"/>
    <property type="project" value="InterPro"/>
</dbReference>
<evidence type="ECO:0000256" key="5">
    <source>
        <dbReference type="ARBA" id="ARBA00022519"/>
    </source>
</evidence>
<evidence type="ECO:0000256" key="2">
    <source>
        <dbReference type="ARBA" id="ARBA00007783"/>
    </source>
</evidence>
<keyword evidence="5" id="KW-0997">Cell inner membrane</keyword>
<name>A0A2S0VW10_9ALTE</name>
<dbReference type="PIRSF" id="PIRSF006648">
    <property type="entry name" value="DrrB"/>
    <property type="match status" value="1"/>
</dbReference>
<keyword evidence="6 9" id="KW-0812">Transmembrane</keyword>
<dbReference type="InterPro" id="IPR047817">
    <property type="entry name" value="ABC2_TM_bact-type"/>
</dbReference>
<keyword evidence="12" id="KW-1185">Reference proteome</keyword>
<keyword evidence="7 9" id="KW-1133">Transmembrane helix</keyword>
<dbReference type="Proteomes" id="UP000244441">
    <property type="component" value="Chromosome"/>
</dbReference>
<feature type="transmembrane region" description="Helical" evidence="9">
    <location>
        <begin position="113"/>
        <end position="142"/>
    </location>
</feature>
<feature type="transmembrane region" description="Helical" evidence="9">
    <location>
        <begin position="184"/>
        <end position="202"/>
    </location>
</feature>
<proteinExistence type="inferred from homology"/>
<evidence type="ECO:0000256" key="8">
    <source>
        <dbReference type="ARBA" id="ARBA00023136"/>
    </source>
</evidence>
<feature type="domain" description="ABC transmembrane type-2" evidence="10">
    <location>
        <begin position="40"/>
        <end position="261"/>
    </location>
</feature>
<feature type="transmembrane region" description="Helical" evidence="9">
    <location>
        <begin position="74"/>
        <end position="92"/>
    </location>
</feature>
<evidence type="ECO:0000256" key="3">
    <source>
        <dbReference type="ARBA" id="ARBA00022448"/>
    </source>
</evidence>
<accession>A0A2S0VW10</accession>
<organism evidence="11 12">
    <name type="scientific">Saccharobesus litoralis</name>
    <dbReference type="NCBI Taxonomy" id="2172099"/>
    <lineage>
        <taxon>Bacteria</taxon>
        <taxon>Pseudomonadati</taxon>
        <taxon>Pseudomonadota</taxon>
        <taxon>Gammaproteobacteria</taxon>
        <taxon>Alteromonadales</taxon>
        <taxon>Alteromonadaceae</taxon>
        <taxon>Saccharobesus</taxon>
    </lineage>
</organism>
<evidence type="ECO:0000256" key="1">
    <source>
        <dbReference type="ARBA" id="ARBA00004429"/>
    </source>
</evidence>
<dbReference type="EMBL" id="CP026604">
    <property type="protein sequence ID" value="AWB68407.1"/>
    <property type="molecule type" value="Genomic_DNA"/>
</dbReference>
<dbReference type="PANTHER" id="PTHR30413:SF8">
    <property type="entry name" value="TRANSPORT PERMEASE PROTEIN"/>
    <property type="match status" value="1"/>
</dbReference>
<reference evidence="11 12" key="1">
    <citation type="submission" date="2018-01" db="EMBL/GenBank/DDBJ databases">
        <title>Genome sequence of a Cantenovulum-like bacteria.</title>
        <authorList>
            <person name="Tan W.R."/>
            <person name="Lau N.-S."/>
            <person name="Go F."/>
            <person name="Amirul A.-A.A."/>
        </authorList>
    </citation>
    <scope>NUCLEOTIDE SEQUENCE [LARGE SCALE GENOMIC DNA]</scope>
    <source>
        <strain evidence="11 12">CCB-QB4</strain>
    </source>
</reference>
<comment type="subcellular location">
    <subcellularLocation>
        <location evidence="1 9">Cell inner membrane</location>
        <topology evidence="1 9">Multi-pass membrane protein</topology>
    </subcellularLocation>
</comment>
<evidence type="ECO:0000256" key="7">
    <source>
        <dbReference type="ARBA" id="ARBA00022989"/>
    </source>
</evidence>
<keyword evidence="4 9" id="KW-1003">Cell membrane</keyword>
<evidence type="ECO:0000313" key="11">
    <source>
        <dbReference type="EMBL" id="AWB68407.1"/>
    </source>
</evidence>
<feature type="transmembrane region" description="Helical" evidence="9">
    <location>
        <begin position="237"/>
        <end position="258"/>
    </location>
</feature>
<gene>
    <name evidence="11" type="ORF">C2869_19235</name>
</gene>
<dbReference type="Pfam" id="PF01061">
    <property type="entry name" value="ABC2_membrane"/>
    <property type="match status" value="1"/>
</dbReference>
<dbReference type="GO" id="GO:0015920">
    <property type="term" value="P:lipopolysaccharide transport"/>
    <property type="evidence" value="ECO:0007669"/>
    <property type="project" value="TreeGrafter"/>
</dbReference>
<dbReference type="PANTHER" id="PTHR30413">
    <property type="entry name" value="INNER MEMBRANE TRANSPORT PERMEASE"/>
    <property type="match status" value="1"/>
</dbReference>
<dbReference type="InterPro" id="IPR000412">
    <property type="entry name" value="ABC_2_transport"/>
</dbReference>
<evidence type="ECO:0000259" key="10">
    <source>
        <dbReference type="PROSITE" id="PS51012"/>
    </source>
</evidence>
<keyword evidence="8 9" id="KW-0472">Membrane</keyword>
<dbReference type="InterPro" id="IPR013525">
    <property type="entry name" value="ABC2_TM"/>
</dbReference>
<keyword evidence="3 9" id="KW-0813">Transport</keyword>
<evidence type="ECO:0000313" key="12">
    <source>
        <dbReference type="Proteomes" id="UP000244441"/>
    </source>
</evidence>
<protein>
    <recommendedName>
        <fullName evidence="9">Transport permease protein</fullName>
    </recommendedName>
</protein>
<feature type="transmembrane region" description="Helical" evidence="9">
    <location>
        <begin position="154"/>
        <end position="177"/>
    </location>
</feature>
<dbReference type="PROSITE" id="PS51012">
    <property type="entry name" value="ABC_TM2"/>
    <property type="match status" value="1"/>
</dbReference>
<comment type="similarity">
    <text evidence="2 9">Belongs to the ABC-2 integral membrane protein family.</text>
</comment>
<dbReference type="GO" id="GO:0043190">
    <property type="term" value="C:ATP-binding cassette (ABC) transporter complex"/>
    <property type="evidence" value="ECO:0007669"/>
    <property type="project" value="InterPro"/>
</dbReference>
<evidence type="ECO:0000256" key="9">
    <source>
        <dbReference type="RuleBase" id="RU361157"/>
    </source>
</evidence>
<evidence type="ECO:0000256" key="4">
    <source>
        <dbReference type="ARBA" id="ARBA00022475"/>
    </source>
</evidence>
<dbReference type="KEGG" id="cate:C2869_19235"/>
<dbReference type="AlphaFoldDB" id="A0A2S0VW10"/>